<dbReference type="InterPro" id="IPR036553">
    <property type="entry name" value="RPTC_insert"/>
</dbReference>
<dbReference type="Gene3D" id="3.30.360.20">
    <property type="entry name" value="RNA 3'-terminal phosphate cyclase, insert domain"/>
    <property type="match status" value="1"/>
</dbReference>
<organism evidence="2 3">
    <name type="scientific">Diaporthe helianthi</name>
    <dbReference type="NCBI Taxonomy" id="158607"/>
    <lineage>
        <taxon>Eukaryota</taxon>
        <taxon>Fungi</taxon>
        <taxon>Dikarya</taxon>
        <taxon>Ascomycota</taxon>
        <taxon>Pezizomycotina</taxon>
        <taxon>Sordariomycetes</taxon>
        <taxon>Sordariomycetidae</taxon>
        <taxon>Diaporthales</taxon>
        <taxon>Diaporthaceae</taxon>
        <taxon>Diaporthe</taxon>
    </lineage>
</organism>
<protein>
    <submittedName>
        <fullName evidence="2">RNA 3'-terminal phosphate cyclase</fullName>
    </submittedName>
</protein>
<dbReference type="AlphaFoldDB" id="A0A2P5I542"/>
<dbReference type="GO" id="GO:0006396">
    <property type="term" value="P:RNA processing"/>
    <property type="evidence" value="ECO:0007669"/>
    <property type="project" value="InterPro"/>
</dbReference>
<accession>A0A2P5I542</accession>
<dbReference type="InParanoid" id="A0A2P5I542"/>
<dbReference type="InterPro" id="IPR037136">
    <property type="entry name" value="RNA3'_phos_cyclase_dom_sf"/>
</dbReference>
<dbReference type="SUPFAM" id="SSF55205">
    <property type="entry name" value="EPT/RTPC-like"/>
    <property type="match status" value="1"/>
</dbReference>
<comment type="caution">
    <text evidence="2">The sequence shown here is derived from an EMBL/GenBank/DDBJ whole genome shotgun (WGS) entry which is preliminary data.</text>
</comment>
<dbReference type="PANTHER" id="PTHR11096:SF0">
    <property type="entry name" value="RNA 3'-TERMINAL PHOSPHATE CYCLASE"/>
    <property type="match status" value="1"/>
</dbReference>
<sequence>MGSSGPADDDLVVLDKESATGQFVRTAVCLSSITLKPLKIGNIRQNASIQLTGTNKPGMTAELVAIVNWLADQTGAEVVGNVIESSTLEFWPKFRPSSKQITRREIKIDPGSMLASSMLHFQTVLPFLLYIGSEDPDNDKPIELRLKGATYSPGTPSFEYIDQVFLPALRDYFGVDIICQLVKRGWDRMTRKCLQEGTVRFKIRPRKNGTTLSLRPNAKLCDDNDDEDLAGSVDNVLSSVDVTIVAPPVLHEPLQKYIQGDIEARFGNIDIEFKLEESGHDDRVYVLLVGKSEHCRWGRDYLMTRSLKESTILALTKEISGQVCKDLEDEVNSERAVDRFLEDQLVVYQCLAEGRTCFDSLTVGDSTNSDSSTTQLSKAAALALLPNAQYNGKICIGASVRVGQL</sequence>
<dbReference type="Pfam" id="PF01137">
    <property type="entry name" value="RTC"/>
    <property type="match status" value="1"/>
</dbReference>
<reference evidence="2" key="1">
    <citation type="submission" date="2017-09" db="EMBL/GenBank/DDBJ databases">
        <title>Polyketide synthases of a Diaporthe helianthi virulent isolate.</title>
        <authorList>
            <person name="Baroncelli R."/>
        </authorList>
    </citation>
    <scope>NUCLEOTIDE SEQUENCE [LARGE SCALE GENOMIC DNA]</scope>
    <source>
        <strain evidence="2">7/96</strain>
    </source>
</reference>
<dbReference type="InterPro" id="IPR023797">
    <property type="entry name" value="RNA3'_phos_cyclase_dom"/>
</dbReference>
<dbReference type="GO" id="GO:0003963">
    <property type="term" value="F:RNA-3'-phosphate cyclase activity"/>
    <property type="evidence" value="ECO:0007669"/>
    <property type="project" value="TreeGrafter"/>
</dbReference>
<dbReference type="PANTHER" id="PTHR11096">
    <property type="entry name" value="RNA 3' TERMINAL PHOSPHATE CYCLASE"/>
    <property type="match status" value="1"/>
</dbReference>
<dbReference type="OrthoDB" id="25029at2759"/>
<evidence type="ECO:0000259" key="1">
    <source>
        <dbReference type="Pfam" id="PF01137"/>
    </source>
</evidence>
<dbReference type="Proteomes" id="UP000094444">
    <property type="component" value="Unassembled WGS sequence"/>
</dbReference>
<gene>
    <name evidence="2" type="ORF">DHEL01_v203995</name>
</gene>
<dbReference type="STRING" id="158607.A0A2P5I542"/>
<dbReference type="EMBL" id="MAVT02000255">
    <property type="protein sequence ID" value="POS77603.1"/>
    <property type="molecule type" value="Genomic_DNA"/>
</dbReference>
<evidence type="ECO:0000313" key="3">
    <source>
        <dbReference type="Proteomes" id="UP000094444"/>
    </source>
</evidence>
<dbReference type="GO" id="GO:0005634">
    <property type="term" value="C:nucleus"/>
    <property type="evidence" value="ECO:0007669"/>
    <property type="project" value="TreeGrafter"/>
</dbReference>
<name>A0A2P5I542_DIAHE</name>
<dbReference type="InterPro" id="IPR013792">
    <property type="entry name" value="RNA3'P_cycl/enolpyr_Trfase_a/b"/>
</dbReference>
<evidence type="ECO:0000313" key="2">
    <source>
        <dbReference type="EMBL" id="POS77603.1"/>
    </source>
</evidence>
<dbReference type="Gene3D" id="3.65.10.20">
    <property type="entry name" value="RNA 3'-terminal phosphate cyclase domain"/>
    <property type="match status" value="1"/>
</dbReference>
<keyword evidence="3" id="KW-1185">Reference proteome</keyword>
<feature type="domain" description="RNA 3'-terminal phosphate cyclase" evidence="1">
    <location>
        <begin position="20"/>
        <end position="360"/>
    </location>
</feature>
<proteinExistence type="predicted"/>
<dbReference type="InterPro" id="IPR000228">
    <property type="entry name" value="RNA3'_term_phos_cyc"/>
</dbReference>